<dbReference type="PANTHER" id="PTHR30411:SF9">
    <property type="entry name" value="MULTIFUNCTIONAL SER_THR-TRNA DEACYLASE PROXP-Y"/>
    <property type="match status" value="1"/>
</dbReference>
<dbReference type="GO" id="GO:0002161">
    <property type="term" value="F:aminoacyl-tRNA deacylase activity"/>
    <property type="evidence" value="ECO:0007669"/>
    <property type="project" value="InterPro"/>
</dbReference>
<dbReference type="OrthoDB" id="9798760at2"/>
<dbReference type="Gene3D" id="3.90.960.10">
    <property type="entry name" value="YbaK/aminoacyl-tRNA synthetase-associated domain"/>
    <property type="match status" value="1"/>
</dbReference>
<reference evidence="2 3" key="1">
    <citation type="submission" date="2016-10" db="EMBL/GenBank/DDBJ databases">
        <authorList>
            <person name="de Groot N.N."/>
        </authorList>
    </citation>
    <scope>NUCLEOTIDE SEQUENCE [LARGE SCALE GENOMIC DNA]</scope>
    <source>
        <strain evidence="2 3">CGMCC 1.10228</strain>
    </source>
</reference>
<protein>
    <submittedName>
        <fullName evidence="2">Cys-tRNA(Pro) deacylase</fullName>
    </submittedName>
</protein>
<dbReference type="EMBL" id="FNDD01000001">
    <property type="protein sequence ID" value="SDG64127.1"/>
    <property type="molecule type" value="Genomic_DNA"/>
</dbReference>
<dbReference type="RefSeq" id="WP_093268007.1">
    <property type="nucleotide sequence ID" value="NZ_FNDD01000001.1"/>
</dbReference>
<gene>
    <name evidence="2" type="ORF">SAMN04488136_10124</name>
</gene>
<dbReference type="Pfam" id="PF04073">
    <property type="entry name" value="tRNA_edit"/>
    <property type="match status" value="1"/>
</dbReference>
<dbReference type="Proteomes" id="UP000198854">
    <property type="component" value="Unassembled WGS sequence"/>
</dbReference>
<evidence type="ECO:0000259" key="1">
    <source>
        <dbReference type="Pfam" id="PF04073"/>
    </source>
</evidence>
<dbReference type="InterPro" id="IPR007214">
    <property type="entry name" value="YbaK/aa-tRNA-synth-assoc-dom"/>
</dbReference>
<sequence>MNNPFSTPLTEYLDQQQVAYRLLPHQTPATTIEDAAMQRGIQAQQMVKSILLRDMGDLYALACVPGNQSVDPKKARAVLNCRRMTCVNLADVPTITGYQIGCVAPLLLLKSMPILMDPELTTHDEVTISSGSNMAGIALKPSDLIQLCQPILVDLCKS</sequence>
<name>A0A1G7VWM1_9VIBR</name>
<accession>A0A1G7VWM1</accession>
<dbReference type="CDD" id="cd04332">
    <property type="entry name" value="YbaK_like"/>
    <property type="match status" value="1"/>
</dbReference>
<dbReference type="STRING" id="861298.SAMN04488136_10124"/>
<evidence type="ECO:0000313" key="3">
    <source>
        <dbReference type="Proteomes" id="UP000198854"/>
    </source>
</evidence>
<dbReference type="SUPFAM" id="SSF55826">
    <property type="entry name" value="YbaK/ProRS associated domain"/>
    <property type="match status" value="1"/>
</dbReference>
<keyword evidence="3" id="KW-1185">Reference proteome</keyword>
<feature type="domain" description="YbaK/aminoacyl-tRNA synthetase-associated" evidence="1">
    <location>
        <begin position="28"/>
        <end position="146"/>
    </location>
</feature>
<dbReference type="AlphaFoldDB" id="A0A1G7VWM1"/>
<evidence type="ECO:0000313" key="2">
    <source>
        <dbReference type="EMBL" id="SDG64127.1"/>
    </source>
</evidence>
<organism evidence="2 3">
    <name type="scientific">Vibrio xiamenensis</name>
    <dbReference type="NCBI Taxonomy" id="861298"/>
    <lineage>
        <taxon>Bacteria</taxon>
        <taxon>Pseudomonadati</taxon>
        <taxon>Pseudomonadota</taxon>
        <taxon>Gammaproteobacteria</taxon>
        <taxon>Vibrionales</taxon>
        <taxon>Vibrionaceae</taxon>
        <taxon>Vibrio</taxon>
    </lineage>
</organism>
<proteinExistence type="predicted"/>
<dbReference type="InterPro" id="IPR036754">
    <property type="entry name" value="YbaK/aa-tRNA-synt-asso_dom_sf"/>
</dbReference>
<dbReference type="PANTHER" id="PTHR30411">
    <property type="entry name" value="CYTOPLASMIC PROTEIN"/>
    <property type="match status" value="1"/>
</dbReference>